<dbReference type="InterPro" id="IPR036179">
    <property type="entry name" value="Ig-like_dom_sf"/>
</dbReference>
<organism evidence="11 12">
    <name type="scientific">Amphiprion ocellaris</name>
    <name type="common">Clown anemonefish</name>
    <dbReference type="NCBI Taxonomy" id="80972"/>
    <lineage>
        <taxon>Eukaryota</taxon>
        <taxon>Metazoa</taxon>
        <taxon>Chordata</taxon>
        <taxon>Craniata</taxon>
        <taxon>Vertebrata</taxon>
        <taxon>Euteleostomi</taxon>
        <taxon>Actinopterygii</taxon>
        <taxon>Neopterygii</taxon>
        <taxon>Teleostei</taxon>
        <taxon>Neoteleostei</taxon>
        <taxon>Acanthomorphata</taxon>
        <taxon>Ovalentaria</taxon>
        <taxon>Pomacentridae</taxon>
        <taxon>Amphiprion</taxon>
    </lineage>
</organism>
<name>A0AAQ5YSP7_AMPOC</name>
<dbReference type="GO" id="GO:0009617">
    <property type="term" value="P:response to bacterium"/>
    <property type="evidence" value="ECO:0007669"/>
    <property type="project" value="TreeGrafter"/>
</dbReference>
<comment type="subcellular location">
    <subcellularLocation>
        <location evidence="1">Cell membrane</location>
    </subcellularLocation>
</comment>
<reference evidence="11" key="2">
    <citation type="submission" date="2025-08" db="UniProtKB">
        <authorList>
            <consortium name="Ensembl"/>
        </authorList>
    </citation>
    <scope>IDENTIFICATION</scope>
</reference>
<dbReference type="GeneTree" id="ENSGT00940000177228"/>
<dbReference type="PROSITE" id="PS50835">
    <property type="entry name" value="IG_LIKE"/>
    <property type="match status" value="1"/>
</dbReference>
<dbReference type="Pfam" id="PF07686">
    <property type="entry name" value="V-set"/>
    <property type="match status" value="1"/>
</dbReference>
<evidence type="ECO:0000313" key="12">
    <source>
        <dbReference type="Proteomes" id="UP001501940"/>
    </source>
</evidence>
<evidence type="ECO:0000256" key="5">
    <source>
        <dbReference type="ARBA" id="ARBA00023136"/>
    </source>
</evidence>
<dbReference type="InterPro" id="IPR052051">
    <property type="entry name" value="TCR_complex_component"/>
</dbReference>
<evidence type="ECO:0000256" key="4">
    <source>
        <dbReference type="ARBA" id="ARBA00022859"/>
    </source>
</evidence>
<dbReference type="Ensembl" id="ENSAOCT00000067998.1">
    <property type="protein sequence ID" value="ENSAOCP00000054575.1"/>
    <property type="gene ID" value="ENSAOCG00000008092.2"/>
</dbReference>
<dbReference type="InterPro" id="IPR003599">
    <property type="entry name" value="Ig_sub"/>
</dbReference>
<protein>
    <recommendedName>
        <fullName evidence="10">Ig-like domain-containing protein</fullName>
    </recommendedName>
</protein>
<reference evidence="11" key="3">
    <citation type="submission" date="2025-09" db="UniProtKB">
        <authorList>
            <consortium name="Ensembl"/>
        </authorList>
    </citation>
    <scope>IDENTIFICATION</scope>
</reference>
<evidence type="ECO:0000256" key="1">
    <source>
        <dbReference type="ARBA" id="ARBA00004236"/>
    </source>
</evidence>
<dbReference type="SMART" id="SM00409">
    <property type="entry name" value="IG"/>
    <property type="match status" value="1"/>
</dbReference>
<keyword evidence="7" id="KW-0325">Glycoprotein</keyword>
<accession>A0AAQ5YSP7</accession>
<feature type="domain" description="Ig-like" evidence="10">
    <location>
        <begin position="11"/>
        <end position="110"/>
    </location>
</feature>
<reference evidence="11 12" key="1">
    <citation type="submission" date="2022-01" db="EMBL/GenBank/DDBJ databases">
        <title>A chromosome-scale genome assembly of the false clownfish, Amphiprion ocellaris.</title>
        <authorList>
            <person name="Ryu T."/>
        </authorList>
    </citation>
    <scope>NUCLEOTIDE SEQUENCE [LARGE SCALE GENOMIC DNA]</scope>
</reference>
<keyword evidence="12" id="KW-1185">Reference proteome</keyword>
<dbReference type="InterPro" id="IPR007110">
    <property type="entry name" value="Ig-like_dom"/>
</dbReference>
<evidence type="ECO:0000259" key="10">
    <source>
        <dbReference type="PROSITE" id="PS50835"/>
    </source>
</evidence>
<evidence type="ECO:0000256" key="2">
    <source>
        <dbReference type="ARBA" id="ARBA00022475"/>
    </source>
</evidence>
<evidence type="ECO:0000256" key="9">
    <source>
        <dbReference type="SAM" id="SignalP"/>
    </source>
</evidence>
<evidence type="ECO:0000256" key="6">
    <source>
        <dbReference type="ARBA" id="ARBA00023157"/>
    </source>
</evidence>
<dbReference type="PANTHER" id="PTHR19433:SF111">
    <property type="entry name" value="T CELL RECEPTOR ALPHA VARIABLE 4"/>
    <property type="match status" value="1"/>
</dbReference>
<dbReference type="AlphaFoldDB" id="A0AAQ5YSP7"/>
<dbReference type="GO" id="GO:0005886">
    <property type="term" value="C:plasma membrane"/>
    <property type="evidence" value="ECO:0007669"/>
    <property type="project" value="UniProtKB-SubCell"/>
</dbReference>
<keyword evidence="8" id="KW-0812">Transmembrane</keyword>
<keyword evidence="2" id="KW-1003">Cell membrane</keyword>
<dbReference type="GO" id="GO:0002376">
    <property type="term" value="P:immune system process"/>
    <property type="evidence" value="ECO:0007669"/>
    <property type="project" value="UniProtKB-KW"/>
</dbReference>
<feature type="signal peptide" evidence="9">
    <location>
        <begin position="1"/>
        <end position="23"/>
    </location>
</feature>
<dbReference type="CDD" id="cd00099">
    <property type="entry name" value="IgV"/>
    <property type="match status" value="1"/>
</dbReference>
<feature type="transmembrane region" description="Helical" evidence="8">
    <location>
        <begin position="144"/>
        <end position="167"/>
    </location>
</feature>
<dbReference type="PANTHER" id="PTHR19433">
    <property type="entry name" value="T-CELL RECEPTOR ALPHA CHAIN V REGION-RELATED"/>
    <property type="match status" value="1"/>
</dbReference>
<evidence type="ECO:0000256" key="7">
    <source>
        <dbReference type="ARBA" id="ARBA00023180"/>
    </source>
</evidence>
<dbReference type="Proteomes" id="UP001501940">
    <property type="component" value="Chromosome 23"/>
</dbReference>
<feature type="chain" id="PRO_5043658408" description="Ig-like domain-containing protein" evidence="9">
    <location>
        <begin position="24"/>
        <end position="243"/>
    </location>
</feature>
<evidence type="ECO:0000256" key="8">
    <source>
        <dbReference type="SAM" id="Phobius"/>
    </source>
</evidence>
<dbReference type="InterPro" id="IPR013783">
    <property type="entry name" value="Ig-like_fold"/>
</dbReference>
<keyword evidence="3 9" id="KW-0732">Signal</keyword>
<proteinExistence type="predicted"/>
<dbReference type="Gene3D" id="2.60.40.10">
    <property type="entry name" value="Immunoglobulins"/>
    <property type="match status" value="1"/>
</dbReference>
<evidence type="ECO:0000256" key="3">
    <source>
        <dbReference type="ARBA" id="ARBA00022729"/>
    </source>
</evidence>
<dbReference type="SUPFAM" id="SSF48726">
    <property type="entry name" value="Immunoglobulin"/>
    <property type="match status" value="1"/>
</dbReference>
<sequence>MENFTFIFKNPLFLSCWISVSLSEILTVEVQPGEEVTLMCNNFSSSPSNIFWYRLTSGASVSCISYITSSDKALLCDGFQNRNFIMTSNITNLFLNIKSVDVSDSGLYFCGCCKEGFSALVSPTYLKVQGKIAVKCFSDELTNLTSVILGGVTIVLVMVIIGLVATIRKLHAVMCNICDRKYFPLQNSDPDTLNYAPLSFHPKMKDSRRPEREMESNVVYAATRQTHKTMTIATQSGDCASSY</sequence>
<keyword evidence="4" id="KW-0391">Immunity</keyword>
<keyword evidence="8" id="KW-1133">Transmembrane helix</keyword>
<keyword evidence="5 8" id="KW-0472">Membrane</keyword>
<dbReference type="InterPro" id="IPR013106">
    <property type="entry name" value="Ig_V-set"/>
</dbReference>
<evidence type="ECO:0000313" key="11">
    <source>
        <dbReference type="Ensembl" id="ENSAOCP00000054575.1"/>
    </source>
</evidence>
<keyword evidence="6" id="KW-1015">Disulfide bond</keyword>